<comment type="similarity">
    <text evidence="1 7">Belongs to the Lgt family.</text>
</comment>
<comment type="function">
    <text evidence="7">Catalyzes the transfer of the diacylglyceryl group from phosphatidylglycerol to the sulfhydryl group of the N-terminal cysteine of a prolipoprotein, the first step in the formation of mature lipoproteins.</text>
</comment>
<feature type="transmembrane region" description="Helical" evidence="7">
    <location>
        <begin position="199"/>
        <end position="217"/>
    </location>
</feature>
<dbReference type="InterPro" id="IPR001640">
    <property type="entry name" value="Lgt"/>
</dbReference>
<protein>
    <recommendedName>
        <fullName evidence="7">Phosphatidylglycerol--prolipoprotein diacylglyceryl transferase</fullName>
        <ecNumber evidence="7">2.5.1.145</ecNumber>
    </recommendedName>
</protein>
<dbReference type="EC" id="2.5.1.145" evidence="7"/>
<feature type="transmembrane region" description="Helical" evidence="7">
    <location>
        <begin position="97"/>
        <end position="114"/>
    </location>
</feature>
<organism evidence="8 9">
    <name type="scientific">Thioalkalivibrio halophilus</name>
    <dbReference type="NCBI Taxonomy" id="252474"/>
    <lineage>
        <taxon>Bacteria</taxon>
        <taxon>Pseudomonadati</taxon>
        <taxon>Pseudomonadota</taxon>
        <taxon>Gammaproteobacteria</taxon>
        <taxon>Chromatiales</taxon>
        <taxon>Ectothiorhodospiraceae</taxon>
        <taxon>Thioalkalivibrio</taxon>
    </lineage>
</organism>
<accession>A0A1V3A1B5</accession>
<sequence length="272" mass="30362">MPVHPFIDPVAFSLGPVSIHWYGLMYVVGFLSFWGLGVWRARSRDWDPLSPQQVGDLLFWGAIGVIIGGRLGYALFYNFDGVLADPLSLIRLWEGGMSFHGGLIGVLAAAWLYSRRLQVPFFRLTDFVAPLIPIGLGAGRVGNWINGELWGKPTDLPWAMVFPAADYVPRHPSQLYQAFLEGVVLFVVLWLVSRQPRRTGLVSGLFLTLYGAFRFVVEFVREPDAHIGYLAFGWVTMGQVLSLPVILFGLGLIVWSRRNPLPEPRPDTPGKP</sequence>
<dbReference type="Proteomes" id="UP000189177">
    <property type="component" value="Unassembled WGS sequence"/>
</dbReference>
<dbReference type="RefSeq" id="WP_077243722.1">
    <property type="nucleotide sequence ID" value="NZ_MUZR01000007.1"/>
</dbReference>
<feature type="transmembrane region" description="Helical" evidence="7">
    <location>
        <begin position="175"/>
        <end position="192"/>
    </location>
</feature>
<proteinExistence type="inferred from homology"/>
<feature type="transmembrane region" description="Helical" evidence="7">
    <location>
        <begin position="57"/>
        <end position="77"/>
    </location>
</feature>
<feature type="transmembrane region" description="Helical" evidence="7">
    <location>
        <begin position="19"/>
        <end position="36"/>
    </location>
</feature>
<dbReference type="PANTHER" id="PTHR30589:SF0">
    <property type="entry name" value="PHOSPHATIDYLGLYCEROL--PROLIPOPROTEIN DIACYLGLYCERYL TRANSFERASE"/>
    <property type="match status" value="1"/>
</dbReference>
<evidence type="ECO:0000256" key="1">
    <source>
        <dbReference type="ARBA" id="ARBA00007150"/>
    </source>
</evidence>
<evidence type="ECO:0000256" key="7">
    <source>
        <dbReference type="HAMAP-Rule" id="MF_01147"/>
    </source>
</evidence>
<dbReference type="HAMAP" id="MF_01147">
    <property type="entry name" value="Lgt"/>
    <property type="match status" value="1"/>
</dbReference>
<gene>
    <name evidence="7" type="primary">lgt</name>
    <name evidence="8" type="ORF">B1A74_03055</name>
</gene>
<keyword evidence="6 7" id="KW-0472">Membrane</keyword>
<dbReference type="NCBIfam" id="TIGR00544">
    <property type="entry name" value="lgt"/>
    <property type="match status" value="1"/>
</dbReference>
<keyword evidence="4 7" id="KW-0812">Transmembrane</keyword>
<dbReference type="UniPathway" id="UPA00664"/>
<dbReference type="PANTHER" id="PTHR30589">
    <property type="entry name" value="PROLIPOPROTEIN DIACYLGLYCERYL TRANSFERASE"/>
    <property type="match status" value="1"/>
</dbReference>
<dbReference type="GO" id="GO:0005886">
    <property type="term" value="C:plasma membrane"/>
    <property type="evidence" value="ECO:0007669"/>
    <property type="project" value="UniProtKB-SubCell"/>
</dbReference>
<keyword evidence="2 7" id="KW-1003">Cell membrane</keyword>
<name>A0A1V3A1B5_9GAMM</name>
<comment type="catalytic activity">
    <reaction evidence="7">
        <text>L-cysteinyl-[prolipoprotein] + a 1,2-diacyl-sn-glycero-3-phospho-(1'-sn-glycerol) = an S-1,2-diacyl-sn-glyceryl-L-cysteinyl-[prolipoprotein] + sn-glycerol 1-phosphate + H(+)</text>
        <dbReference type="Rhea" id="RHEA:56712"/>
        <dbReference type="Rhea" id="RHEA-COMP:14679"/>
        <dbReference type="Rhea" id="RHEA-COMP:14680"/>
        <dbReference type="ChEBI" id="CHEBI:15378"/>
        <dbReference type="ChEBI" id="CHEBI:29950"/>
        <dbReference type="ChEBI" id="CHEBI:57685"/>
        <dbReference type="ChEBI" id="CHEBI:64716"/>
        <dbReference type="ChEBI" id="CHEBI:140658"/>
        <dbReference type="EC" id="2.5.1.145"/>
    </reaction>
</comment>
<comment type="pathway">
    <text evidence="7">Protein modification; lipoprotein biosynthesis (diacylglyceryl transfer).</text>
</comment>
<dbReference type="Pfam" id="PF01790">
    <property type="entry name" value="LGT"/>
    <property type="match status" value="1"/>
</dbReference>
<dbReference type="EMBL" id="MUZR01000007">
    <property type="protein sequence ID" value="OOC11116.1"/>
    <property type="molecule type" value="Genomic_DNA"/>
</dbReference>
<dbReference type="STRING" id="252474.B1A74_03055"/>
<dbReference type="OrthoDB" id="871140at2"/>
<feature type="binding site" evidence="7">
    <location>
        <position position="140"/>
    </location>
    <ligand>
        <name>a 1,2-diacyl-sn-glycero-3-phospho-(1'-sn-glycerol)</name>
        <dbReference type="ChEBI" id="CHEBI:64716"/>
    </ligand>
</feature>
<comment type="caution">
    <text evidence="8">The sequence shown here is derived from an EMBL/GenBank/DDBJ whole genome shotgun (WGS) entry which is preliminary data.</text>
</comment>
<keyword evidence="5 7" id="KW-1133">Transmembrane helix</keyword>
<feature type="transmembrane region" description="Helical" evidence="7">
    <location>
        <begin position="229"/>
        <end position="255"/>
    </location>
</feature>
<evidence type="ECO:0000313" key="8">
    <source>
        <dbReference type="EMBL" id="OOC11116.1"/>
    </source>
</evidence>
<evidence type="ECO:0000256" key="4">
    <source>
        <dbReference type="ARBA" id="ARBA00022692"/>
    </source>
</evidence>
<dbReference type="GO" id="GO:0008961">
    <property type="term" value="F:phosphatidylglycerol-prolipoprotein diacylglyceryl transferase activity"/>
    <property type="evidence" value="ECO:0007669"/>
    <property type="project" value="UniProtKB-UniRule"/>
</dbReference>
<keyword evidence="9" id="KW-1185">Reference proteome</keyword>
<reference evidence="8 9" key="1">
    <citation type="submission" date="2017-02" db="EMBL/GenBank/DDBJ databases">
        <title>Genomic diversity within the haloalkaliphilic genus Thioalkalivibrio.</title>
        <authorList>
            <person name="Ahn A.-C."/>
            <person name="Meier-Kolthoff J."/>
            <person name="Overmars L."/>
            <person name="Richter M."/>
            <person name="Woyke T."/>
            <person name="Sorokin D.Y."/>
            <person name="Muyzer G."/>
        </authorList>
    </citation>
    <scope>NUCLEOTIDE SEQUENCE [LARGE SCALE GENOMIC DNA]</scope>
    <source>
        <strain evidence="8 9">HL17</strain>
    </source>
</reference>
<comment type="subcellular location">
    <subcellularLocation>
        <location evidence="7">Cell membrane</location>
        <topology evidence="7">Multi-pass membrane protein</topology>
    </subcellularLocation>
</comment>
<evidence type="ECO:0000256" key="3">
    <source>
        <dbReference type="ARBA" id="ARBA00022679"/>
    </source>
</evidence>
<evidence type="ECO:0000256" key="2">
    <source>
        <dbReference type="ARBA" id="ARBA00022475"/>
    </source>
</evidence>
<evidence type="ECO:0000313" key="9">
    <source>
        <dbReference type="Proteomes" id="UP000189177"/>
    </source>
</evidence>
<feature type="transmembrane region" description="Helical" evidence="7">
    <location>
        <begin position="121"/>
        <end position="141"/>
    </location>
</feature>
<evidence type="ECO:0000256" key="6">
    <source>
        <dbReference type="ARBA" id="ARBA00023136"/>
    </source>
</evidence>
<dbReference type="AlphaFoldDB" id="A0A1V3A1B5"/>
<keyword evidence="8" id="KW-0449">Lipoprotein</keyword>
<keyword evidence="3 7" id="KW-0808">Transferase</keyword>
<evidence type="ECO:0000256" key="5">
    <source>
        <dbReference type="ARBA" id="ARBA00022989"/>
    </source>
</evidence>
<dbReference type="PROSITE" id="PS01311">
    <property type="entry name" value="LGT"/>
    <property type="match status" value="1"/>
</dbReference>
<dbReference type="GO" id="GO:0042158">
    <property type="term" value="P:lipoprotein biosynthetic process"/>
    <property type="evidence" value="ECO:0007669"/>
    <property type="project" value="UniProtKB-UniRule"/>
</dbReference>